<organism evidence="1">
    <name type="scientific">Tanacetum cinerariifolium</name>
    <name type="common">Dalmatian daisy</name>
    <name type="synonym">Chrysanthemum cinerariifolium</name>
    <dbReference type="NCBI Taxonomy" id="118510"/>
    <lineage>
        <taxon>Eukaryota</taxon>
        <taxon>Viridiplantae</taxon>
        <taxon>Streptophyta</taxon>
        <taxon>Embryophyta</taxon>
        <taxon>Tracheophyta</taxon>
        <taxon>Spermatophyta</taxon>
        <taxon>Magnoliopsida</taxon>
        <taxon>eudicotyledons</taxon>
        <taxon>Gunneridae</taxon>
        <taxon>Pentapetalae</taxon>
        <taxon>asterids</taxon>
        <taxon>campanulids</taxon>
        <taxon>Asterales</taxon>
        <taxon>Asteraceae</taxon>
        <taxon>Asteroideae</taxon>
        <taxon>Anthemideae</taxon>
        <taxon>Anthemidinae</taxon>
        <taxon>Tanacetum</taxon>
    </lineage>
</organism>
<gene>
    <name evidence="1" type="ORF">Tci_661740</name>
</gene>
<comment type="caution">
    <text evidence="1">The sequence shown here is derived from an EMBL/GenBank/DDBJ whole genome shotgun (WGS) entry which is preliminary data.</text>
</comment>
<reference evidence="1" key="1">
    <citation type="journal article" date="2019" name="Sci. Rep.">
        <title>Draft genome of Tanacetum cinerariifolium, the natural source of mosquito coil.</title>
        <authorList>
            <person name="Yamashiro T."/>
            <person name="Shiraishi A."/>
            <person name="Satake H."/>
            <person name="Nakayama K."/>
        </authorList>
    </citation>
    <scope>NUCLEOTIDE SEQUENCE</scope>
</reference>
<accession>A0A699KDV0</accession>
<dbReference type="GO" id="GO:0016301">
    <property type="term" value="F:kinase activity"/>
    <property type="evidence" value="ECO:0007669"/>
    <property type="project" value="UniProtKB-KW"/>
</dbReference>
<evidence type="ECO:0000313" key="1">
    <source>
        <dbReference type="EMBL" id="GFA89768.1"/>
    </source>
</evidence>
<dbReference type="AlphaFoldDB" id="A0A699KDV0"/>
<keyword evidence="1" id="KW-0808">Transferase</keyword>
<proteinExistence type="predicted"/>
<keyword evidence="1" id="KW-0418">Kinase</keyword>
<sequence>MVSYLTKSDASEGFNQVINFLNGSYIKYSLTINPNIYVSCIKQFWNTVVIKQDNGVTRLQALVNKKKVVITEAGIREVLRLDDAEGVDCLPTKRYLQSWHAWSMSAKRTLWHEFSSAIASAVICLSTGHHKHQVLLEEDLMESQQLVVELEVKVVVVAEVIVMECVAPGMLMEDLEVVVVVE</sequence>
<dbReference type="EMBL" id="BKCJ010509825">
    <property type="protein sequence ID" value="GFA89768.1"/>
    <property type="molecule type" value="Genomic_DNA"/>
</dbReference>
<protein>
    <submittedName>
        <fullName evidence="1">Xylulose kinase-1</fullName>
    </submittedName>
</protein>
<name>A0A699KDV0_TANCI</name>